<dbReference type="EMBL" id="JASJQH010003397">
    <property type="protein sequence ID" value="KAK9759642.1"/>
    <property type="molecule type" value="Genomic_DNA"/>
</dbReference>
<evidence type="ECO:0000313" key="2">
    <source>
        <dbReference type="EMBL" id="KAK9759642.1"/>
    </source>
</evidence>
<feature type="region of interest" description="Disordered" evidence="1">
    <location>
        <begin position="43"/>
        <end position="129"/>
    </location>
</feature>
<feature type="compositionally biased region" description="Low complexity" evidence="1">
    <location>
        <begin position="65"/>
        <end position="114"/>
    </location>
</feature>
<evidence type="ECO:0000313" key="3">
    <source>
        <dbReference type="Proteomes" id="UP001479436"/>
    </source>
</evidence>
<keyword evidence="3" id="KW-1185">Reference proteome</keyword>
<accession>A0ABR2WDR5</accession>
<feature type="compositionally biased region" description="Gly residues" evidence="1">
    <location>
        <begin position="45"/>
        <end position="58"/>
    </location>
</feature>
<name>A0ABR2WDR5_9FUNG</name>
<sequence>MFIYWYAGTTTITRSTLCYQNYHASESWRTFFQFEHTLQGKTAVGVGGDNRNGNGSTGADGYDTGNSSNGNGDSNRGFSNEGDNCNGNGNNGASTYNSGNSGSDCSGNRGDNGTDNGGEGGGPYNACNS</sequence>
<protein>
    <submittedName>
        <fullName evidence="2">Uncharacterized protein</fullName>
    </submittedName>
</protein>
<gene>
    <name evidence="2" type="ORF">K7432_017149</name>
</gene>
<dbReference type="Proteomes" id="UP001479436">
    <property type="component" value="Unassembled WGS sequence"/>
</dbReference>
<reference evidence="2 3" key="1">
    <citation type="submission" date="2023-04" db="EMBL/GenBank/DDBJ databases">
        <title>Genome of Basidiobolus ranarum AG-B5.</title>
        <authorList>
            <person name="Stajich J.E."/>
            <person name="Carter-House D."/>
            <person name="Gryganskyi A."/>
        </authorList>
    </citation>
    <scope>NUCLEOTIDE SEQUENCE [LARGE SCALE GENOMIC DNA]</scope>
    <source>
        <strain evidence="2 3">AG-B5</strain>
    </source>
</reference>
<organism evidence="2 3">
    <name type="scientific">Basidiobolus ranarum</name>
    <dbReference type="NCBI Taxonomy" id="34480"/>
    <lineage>
        <taxon>Eukaryota</taxon>
        <taxon>Fungi</taxon>
        <taxon>Fungi incertae sedis</taxon>
        <taxon>Zoopagomycota</taxon>
        <taxon>Entomophthoromycotina</taxon>
        <taxon>Basidiobolomycetes</taxon>
        <taxon>Basidiobolales</taxon>
        <taxon>Basidiobolaceae</taxon>
        <taxon>Basidiobolus</taxon>
    </lineage>
</organism>
<evidence type="ECO:0000256" key="1">
    <source>
        <dbReference type="SAM" id="MobiDB-lite"/>
    </source>
</evidence>
<comment type="caution">
    <text evidence="2">The sequence shown here is derived from an EMBL/GenBank/DDBJ whole genome shotgun (WGS) entry which is preliminary data.</text>
</comment>
<proteinExistence type="predicted"/>